<accession>A0A816MAK1</accession>
<gene>
    <name evidence="2" type="ORF">DARMORV10_C07P24560.1</name>
</gene>
<dbReference type="EMBL" id="HG994371">
    <property type="protein sequence ID" value="CAF1984816.1"/>
    <property type="molecule type" value="Genomic_DNA"/>
</dbReference>
<reference evidence="2" key="1">
    <citation type="submission" date="2021-01" db="EMBL/GenBank/DDBJ databases">
        <authorList>
            <consortium name="Genoscope - CEA"/>
            <person name="William W."/>
        </authorList>
    </citation>
    <scope>NUCLEOTIDE SEQUENCE</scope>
</reference>
<evidence type="ECO:0000313" key="2">
    <source>
        <dbReference type="EMBL" id="CAF1984816.1"/>
    </source>
</evidence>
<organism evidence="2">
    <name type="scientific">Brassica napus</name>
    <name type="common">Rape</name>
    <dbReference type="NCBI Taxonomy" id="3708"/>
    <lineage>
        <taxon>Eukaryota</taxon>
        <taxon>Viridiplantae</taxon>
        <taxon>Streptophyta</taxon>
        <taxon>Embryophyta</taxon>
        <taxon>Tracheophyta</taxon>
        <taxon>Spermatophyta</taxon>
        <taxon>Magnoliopsida</taxon>
        <taxon>eudicotyledons</taxon>
        <taxon>Gunneridae</taxon>
        <taxon>Pentapetalae</taxon>
        <taxon>rosids</taxon>
        <taxon>malvids</taxon>
        <taxon>Brassicales</taxon>
        <taxon>Brassicaceae</taxon>
        <taxon>Brassiceae</taxon>
        <taxon>Brassica</taxon>
    </lineage>
</organism>
<proteinExistence type="predicted"/>
<protein>
    <submittedName>
        <fullName evidence="2">(rape) hypothetical protein</fullName>
    </submittedName>
</protein>
<dbReference type="Proteomes" id="UP001295469">
    <property type="component" value="Chromosome C07"/>
</dbReference>
<evidence type="ECO:0000256" key="1">
    <source>
        <dbReference type="SAM" id="MobiDB-lite"/>
    </source>
</evidence>
<sequence length="164" mass="17216">MTLSAADRRRKLRRQFLLTSPPKGSPPMGKRKLSFRSPPKPPPPFDQLGNHAKAPPAKDLSPAKSTPASDASIVNPVSDLAAQLASSVPCSSTETLILKTVAPEFATPAAEPASTPVIKSATVKAPASIAQTSRSGTNGGDLPVTDKPEFALLNLISLWFLNLL</sequence>
<name>A0A816MAK1_BRANA</name>
<dbReference type="AlphaFoldDB" id="A0A816MAK1"/>
<feature type="region of interest" description="Disordered" evidence="1">
    <location>
        <begin position="1"/>
        <end position="71"/>
    </location>
</feature>